<sequence>MTSHLEPGGRWTDRMATQCRSSKCTAERKGFRRELDSWRHKLIHCVECEPEAVDDWSIDANCSFCNLQLEKLNDHPVVAVPGSPPPAETPPPQGLSTSDKLQCQADRFLYSIFRKKEFPQSCDSSIPLVAQELMRKMIQRFALEYACKSQAHEGLNGLSDNNELLPKQPDPDGPLDLTVSRASQALQDGVLDLSKKNTSSENETTQQKVLGRPIREDYLDRSSEFAEGLLSKALKDIRSGSLDIHKAAILYGIPHKTLQLQTEALSPKTESVWPANDTRLILQKVAAWARSQSEQSEVRKCKFTSPEHTELKFPAAVTASSYLHHLTLQRMVSQLREQNGRPLANTDPATSPQSPAAGPAVHIRIPQVRFSAQPKAQLDLAGLVDAMYQANKASDGSTAFHKLKTILPKQGLAESHSGLESRLLQGDLPPLCLNIKNGSVGVSVTGSLVDCGDDDRRDKQPRKKRGRYRQYDHDILEEAIAMVMSGKMSVSKAQSVYGVPHSTLEYKVKERTGTLKTPPKKKLRLVEAATSGSGNSLGPSVEDQSRLGKEDYSKAPEVWRVTVLEKVLSLLCSHHRLLLYYILKDMQEDYNVSVSMRDAHRRQTKAGSLCCQADKKMLNEAPTLSLSEYSVTADICCRTASRLPTCGFSPLCVCLRNIHGHCCQNTSMACVGQVICSNTTVCCTHSKLPSWQHQHNGDHAYISHTRGALITPQGDCNFHKRCKGSRSPSPPPLSPKPVDLDCKMAVKSSIFHIQDCKALNMAPPSLLPHRTEDEDTALYSNTSLRLGSPDECCKEVVTLHTCTEKENDHQCGSFIGDLMDRVTEKLKSIQPLEKEQNLLTHASQISKTRDDTHLTEIITTVLHNSSDKDYNLNELLQQHVTTEQQSPQTRSRKRLETLAAMSKSPDLPSSRRQSLQIKRDLARLSPSYIKRNIGFERESCLKTVKPLKLTYSLVEKSECRKLDRVYTEPVKDTIENLTTDAQSEKASNNQESHAQPQLVCLEELLPSASDEKVQSQTTDSDQKVKKKIQKENNLTVQVGRSRRNIVPPQRFSSYVTEPRKMYFAACFSESIFAKHSPKDSTSAPLSFTEEIAWPSDKCDDPPFQTVDKPEDCVMPQNKASQTYEILSKNEPLSEHKNNVRNPDKESARKRKPCQNSTSPSKRSKRHRTNSLNTDSHSPTEIMSNLTTTESAQQAKASPSCLKYDSPIKLMFVSSVTGEDGVKYTLKAASSGSNSHGEMFDPCVESSWAGSAIDEQFQDSVLESVPGKTAECVGNKCTSPKVVSLDALLPSCSNNESENQETLPTVHQTTPVKRRPGRPKKIGPHIVKSVKRPIGRPPKPKTTDLSSSTGTTSSNAVNHRTTEMSSKDDGNKNLKITIVYGRSRRARRVVSEDLGNFPVQQHVYEVCNGGMHSKTCSGKTSSDQMTKDQFKDLHFVMPIEDRKCVHSSSNIKCQRQSETAVSRKPGRPPKVKISGISVTVTNGSPRQRKIHMKRDTKDSHLLRRTLLVEFHPSKEQKTIGIPTDIHKNAVDPPKEHNRNTRGQLIPVRHSVRERKPSIHLLHSVATARSCALVRRSRKLLLNKASCEASQHTKNRQEEPPDNALSRKTNNVSCVKDIVRFSAVSVDSIFSSNEGFRWWPTSASPETLNEELARRIRLISNTWVSDVLETNKSGEIKTDLKPKTSEKLNGPAKKSASAIKMLFEKNYNMEKLCTWFMQSTETQSLAIVKKATARNPKDVFHYNLSRPNCKVNVFPSPQAERLRKHVKKFAKVVPKSPSMHKQAQELLSKSTRSQAKRKLFNTSLKLGHNVRQQISKSGGTWVVYRTALLRAKLKFKTRSRIRLADTAQNVFRDQMRTMTSGAKTLELLKEMPNLVDKTSRPVIKVQNALKLLVKAPQKMIGIANISKQNRICSKAWSPESLKECRVFLKKINSPNTKSTTEECNICTVKLYDVSEQEENEDVMVGETLNSPAQLPSSLKSQSKGGRKRGKRKSCSTSLSPPTKMLRQSRSSRGVLGARWCDFVLGKSLSIFSH</sequence>
<dbReference type="FunFam" id="1.10.10.60:FF:000019">
    <property type="entry name" value="Ligand-dependent corepressor isoform 1"/>
    <property type="match status" value="1"/>
</dbReference>
<dbReference type="GO" id="GO:0003677">
    <property type="term" value="F:DNA binding"/>
    <property type="evidence" value="ECO:0007669"/>
    <property type="project" value="UniProtKB-UniRule"/>
</dbReference>
<evidence type="ECO:0000256" key="2">
    <source>
        <dbReference type="ARBA" id="ARBA00023015"/>
    </source>
</evidence>
<evidence type="ECO:0000259" key="8">
    <source>
        <dbReference type="PROSITE" id="PS50960"/>
    </source>
</evidence>
<feature type="compositionally biased region" description="Basic residues" evidence="7">
    <location>
        <begin position="1311"/>
        <end position="1333"/>
    </location>
</feature>
<accession>A0A3N0YBB0</accession>
<organism evidence="9 10">
    <name type="scientific">Anabarilius grahami</name>
    <name type="common">Kanglang fish</name>
    <name type="synonym">Barilius grahami</name>
    <dbReference type="NCBI Taxonomy" id="495550"/>
    <lineage>
        <taxon>Eukaryota</taxon>
        <taxon>Metazoa</taxon>
        <taxon>Chordata</taxon>
        <taxon>Craniata</taxon>
        <taxon>Vertebrata</taxon>
        <taxon>Euteleostomi</taxon>
        <taxon>Actinopterygii</taxon>
        <taxon>Neopterygii</taxon>
        <taxon>Teleostei</taxon>
        <taxon>Ostariophysi</taxon>
        <taxon>Cypriniformes</taxon>
        <taxon>Xenocyprididae</taxon>
        <taxon>Xenocypridinae</taxon>
        <taxon>Xenocypridinae incertae sedis</taxon>
        <taxon>Anabarilius</taxon>
    </lineage>
</organism>
<comment type="subcellular location">
    <subcellularLocation>
        <location evidence="1 6">Nucleus</location>
    </subcellularLocation>
</comment>
<keyword evidence="10" id="KW-1185">Reference proteome</keyword>
<dbReference type="GO" id="GO:0005634">
    <property type="term" value="C:nucleus"/>
    <property type="evidence" value="ECO:0007669"/>
    <property type="project" value="UniProtKB-SubCell"/>
</dbReference>
<dbReference type="PANTHER" id="PTHR21545">
    <property type="entry name" value="TRANSCRIPTION FACTOR MLR1/2"/>
    <property type="match status" value="1"/>
</dbReference>
<keyword evidence="4" id="KW-0804">Transcription</keyword>
<feature type="region of interest" description="Disordered" evidence="7">
    <location>
        <begin position="1294"/>
        <end position="1368"/>
    </location>
</feature>
<feature type="compositionally biased region" description="Basic and acidic residues" evidence="7">
    <location>
        <begin position="1359"/>
        <end position="1368"/>
    </location>
</feature>
<keyword evidence="5 6" id="KW-0539">Nucleus</keyword>
<feature type="region of interest" description="Disordered" evidence="7">
    <location>
        <begin position="1523"/>
        <end position="1542"/>
    </location>
</feature>
<evidence type="ECO:0000256" key="7">
    <source>
        <dbReference type="SAM" id="MobiDB-lite"/>
    </source>
</evidence>
<evidence type="ECO:0000256" key="4">
    <source>
        <dbReference type="ARBA" id="ARBA00023163"/>
    </source>
</evidence>
<proteinExistence type="predicted"/>
<feature type="compositionally biased region" description="Basic and acidic residues" evidence="7">
    <location>
        <begin position="1131"/>
        <end position="1146"/>
    </location>
</feature>
<dbReference type="OrthoDB" id="9941983at2759"/>
<feature type="domain" description="HTH psq-type" evidence="8">
    <location>
        <begin position="462"/>
        <end position="514"/>
    </location>
</feature>
<gene>
    <name evidence="9" type="ORF">DPX16_5611</name>
</gene>
<evidence type="ECO:0000313" key="10">
    <source>
        <dbReference type="Proteomes" id="UP000281406"/>
    </source>
</evidence>
<feature type="DNA-binding region" description="H-T-H motif" evidence="6">
    <location>
        <begin position="490"/>
        <end position="510"/>
    </location>
</feature>
<dbReference type="PROSITE" id="PS50960">
    <property type="entry name" value="HTH_PSQ"/>
    <property type="match status" value="1"/>
</dbReference>
<evidence type="ECO:0000256" key="3">
    <source>
        <dbReference type="ARBA" id="ARBA00023125"/>
    </source>
</evidence>
<feature type="compositionally biased region" description="Basic residues" evidence="7">
    <location>
        <begin position="1982"/>
        <end position="1991"/>
    </location>
</feature>
<evidence type="ECO:0000256" key="5">
    <source>
        <dbReference type="ARBA" id="ARBA00023242"/>
    </source>
</evidence>
<dbReference type="EMBL" id="RJVU01048958">
    <property type="protein sequence ID" value="ROL43058.1"/>
    <property type="molecule type" value="Genomic_DNA"/>
</dbReference>
<evidence type="ECO:0000256" key="1">
    <source>
        <dbReference type="ARBA" id="ARBA00004123"/>
    </source>
</evidence>
<feature type="compositionally biased region" description="Polar residues" evidence="7">
    <location>
        <begin position="1169"/>
        <end position="1180"/>
    </location>
</feature>
<feature type="compositionally biased region" description="Low complexity" evidence="7">
    <location>
        <begin position="1342"/>
        <end position="1353"/>
    </location>
</feature>
<feature type="region of interest" description="Disordered" evidence="7">
    <location>
        <begin position="1585"/>
        <end position="1605"/>
    </location>
</feature>
<dbReference type="Gene3D" id="1.10.10.60">
    <property type="entry name" value="Homeodomain-like"/>
    <property type="match status" value="2"/>
</dbReference>
<keyword evidence="9" id="KW-0675">Receptor</keyword>
<feature type="region of interest" description="Disordered" evidence="7">
    <location>
        <begin position="1965"/>
        <end position="2008"/>
    </location>
</feature>
<dbReference type="Pfam" id="PF15090">
    <property type="entry name" value="DUF4553"/>
    <property type="match status" value="1"/>
</dbReference>
<dbReference type="PANTHER" id="PTHR21545:SF10">
    <property type="entry name" value="LIGAND-DEPENDENT NUCLEAR RECEPTOR COREPRESSOR-LIKE PROTEIN"/>
    <property type="match status" value="1"/>
</dbReference>
<dbReference type="SUPFAM" id="SSF46689">
    <property type="entry name" value="Homeodomain-like"/>
    <property type="match status" value="2"/>
</dbReference>
<dbReference type="InterPro" id="IPR007889">
    <property type="entry name" value="HTH_Psq"/>
</dbReference>
<name>A0A3N0YBB0_ANAGA</name>
<dbReference type="GO" id="GO:0006357">
    <property type="term" value="P:regulation of transcription by RNA polymerase II"/>
    <property type="evidence" value="ECO:0007669"/>
    <property type="project" value="TreeGrafter"/>
</dbReference>
<protein>
    <submittedName>
        <fullName evidence="9">Ligand-dependent nuclear receptor corepressor-like protein</fullName>
    </submittedName>
</protein>
<feature type="compositionally biased region" description="Polar residues" evidence="7">
    <location>
        <begin position="1294"/>
        <end position="1310"/>
    </location>
</feature>
<keyword evidence="2" id="KW-0805">Transcription regulation</keyword>
<feature type="region of interest" description="Disordered" evidence="7">
    <location>
        <begin position="1093"/>
        <end position="1180"/>
    </location>
</feature>
<reference evidence="9 10" key="1">
    <citation type="submission" date="2018-10" db="EMBL/GenBank/DDBJ databases">
        <title>Genome assembly for a Yunnan-Guizhou Plateau 3E fish, Anabarilius grahami (Regan), and its evolutionary and genetic applications.</title>
        <authorList>
            <person name="Jiang W."/>
        </authorList>
    </citation>
    <scope>NUCLEOTIDE SEQUENCE [LARGE SCALE GENOMIC DNA]</scope>
    <source>
        <strain evidence="9">AG-KIZ</strain>
        <tissue evidence="9">Muscle</tissue>
    </source>
</reference>
<evidence type="ECO:0000256" key="6">
    <source>
        <dbReference type="PROSITE-ProRule" id="PRU00320"/>
    </source>
</evidence>
<evidence type="ECO:0000313" key="9">
    <source>
        <dbReference type="EMBL" id="ROL43058.1"/>
    </source>
</evidence>
<comment type="caution">
    <text evidence="9">The sequence shown here is derived from an EMBL/GenBank/DDBJ whole genome shotgun (WGS) entry which is preliminary data.</text>
</comment>
<dbReference type="Pfam" id="PF05225">
    <property type="entry name" value="HTH_psq"/>
    <property type="match status" value="2"/>
</dbReference>
<feature type="compositionally biased region" description="Basic and acidic residues" evidence="7">
    <location>
        <begin position="1523"/>
        <end position="1537"/>
    </location>
</feature>
<feature type="region of interest" description="Disordered" evidence="7">
    <location>
        <begin position="158"/>
        <end position="177"/>
    </location>
</feature>
<dbReference type="InterPro" id="IPR028104">
    <property type="entry name" value="DUF4553"/>
</dbReference>
<dbReference type="InterPro" id="IPR009057">
    <property type="entry name" value="Homeodomain-like_sf"/>
</dbReference>
<dbReference type="Proteomes" id="UP000281406">
    <property type="component" value="Unassembled WGS sequence"/>
</dbReference>
<keyword evidence="3 6" id="KW-0238">DNA-binding</keyword>